<gene>
    <name evidence="5" type="ORF">BHY_1094</name>
</gene>
<comment type="similarity">
    <text evidence="1">Belongs to the BptA family.</text>
</comment>
<reference evidence="5" key="1">
    <citation type="submission" date="2013-02" db="EMBL/GenBank/DDBJ databases">
        <title>Comparative genomics of Borrelia species.</title>
        <authorList>
            <person name="Schwan T.G."/>
            <person name="Raffel S.J."/>
            <person name="Porcella S.F."/>
        </authorList>
    </citation>
    <scope>NUCLEOTIDE SEQUENCE</scope>
    <source>
        <strain evidence="5">YOR</strain>
        <plasmid evidence="5">unnamed</plasmid>
    </source>
</reference>
<dbReference type="HOGENOM" id="CLU_1369891_0_0_12"/>
<evidence type="ECO:0000256" key="1">
    <source>
        <dbReference type="ARBA" id="ARBA00010700"/>
    </source>
</evidence>
<geneLocation type="plasmid" evidence="5">
    <name>unnamed</name>
</geneLocation>
<accession>W5SAU1</accession>
<evidence type="ECO:0000256" key="4">
    <source>
        <dbReference type="ARBA" id="ARBA00031297"/>
    </source>
</evidence>
<dbReference type="Pfam" id="PF17044">
    <property type="entry name" value="BPTA"/>
    <property type="match status" value="1"/>
</dbReference>
<organism evidence="5">
    <name type="scientific">Borrelia nietonii YOR</name>
    <dbReference type="NCBI Taxonomy" id="1293576"/>
    <lineage>
        <taxon>Bacteria</taxon>
        <taxon>Pseudomonadati</taxon>
        <taxon>Spirochaetota</taxon>
        <taxon>Spirochaetia</taxon>
        <taxon>Spirochaetales</taxon>
        <taxon>Borreliaceae</taxon>
        <taxon>Borrelia</taxon>
        <taxon>Borrelia nietonii</taxon>
    </lineage>
</organism>
<evidence type="ECO:0000313" key="5">
    <source>
        <dbReference type="EMBL" id="AHH04045.1"/>
    </source>
</evidence>
<name>W5SAU1_9SPIR</name>
<evidence type="ECO:0000256" key="3">
    <source>
        <dbReference type="ARBA" id="ARBA00023026"/>
    </source>
</evidence>
<evidence type="ECO:0000256" key="2">
    <source>
        <dbReference type="ARBA" id="ARBA00018692"/>
    </source>
</evidence>
<keyword evidence="3" id="KW-0843">Virulence</keyword>
<protein>
    <recommendedName>
        <fullName evidence="2">Protein BptA</fullName>
    </recommendedName>
    <alternativeName>
        <fullName evidence="4">Borrelial persistence in ticks protein A</fullName>
    </alternativeName>
</protein>
<keyword evidence="5" id="KW-0614">Plasmid</keyword>
<proteinExistence type="inferred from homology"/>
<sequence>MEVYVVTKVICRLCLLCLIGVFLLGAKAGSSCESEGYCRREYSKEFNFGSIRRIIFMEESLSEAYKAEITVMSDERFKSVMLKGYPAYYLSFEIVGEPRAINFKKVIFDGVEAEVSIFHLDEPNFELARIKDFQMGRPDVNPKFLNLIFPVPVRNTFTIVLKKRFIDKLKARDRLKITLITHYDKEFVLETDNFIKEYVS</sequence>
<dbReference type="AlphaFoldDB" id="W5SAU1"/>
<dbReference type="EMBL" id="CP004154">
    <property type="protein sequence ID" value="AHH04045.1"/>
    <property type="molecule type" value="Genomic_DNA"/>
</dbReference>
<dbReference type="InterPro" id="IPR031471">
    <property type="entry name" value="BptA"/>
</dbReference>